<dbReference type="InterPro" id="IPR017871">
    <property type="entry name" value="ABC_transporter-like_CS"/>
</dbReference>
<evidence type="ECO:0000313" key="8">
    <source>
        <dbReference type="EMBL" id="MFD2264062.1"/>
    </source>
</evidence>
<evidence type="ECO:0000256" key="6">
    <source>
        <dbReference type="ARBA" id="ARBA00023136"/>
    </source>
</evidence>
<keyword evidence="3" id="KW-0201">Cytochrome c-type biogenesis</keyword>
<reference evidence="9" key="1">
    <citation type="journal article" date="2019" name="Int. J. Syst. Evol. Microbiol.">
        <title>The Global Catalogue of Microorganisms (GCM) 10K type strain sequencing project: providing services to taxonomists for standard genome sequencing and annotation.</title>
        <authorList>
            <consortium name="The Broad Institute Genomics Platform"/>
            <consortium name="The Broad Institute Genome Sequencing Center for Infectious Disease"/>
            <person name="Wu L."/>
            <person name="Ma J."/>
        </authorList>
    </citation>
    <scope>NUCLEOTIDE SEQUENCE [LARGE SCALE GENOMIC DNA]</scope>
    <source>
        <strain evidence="9">CGMCC 1.19062</strain>
    </source>
</reference>
<dbReference type="Pfam" id="PF00005">
    <property type="entry name" value="ABC_tran"/>
    <property type="match status" value="1"/>
</dbReference>
<accession>A0ABW5DSL0</accession>
<dbReference type="InterPro" id="IPR003439">
    <property type="entry name" value="ABC_transporter-like_ATP-bd"/>
</dbReference>
<dbReference type="Gene3D" id="3.40.50.300">
    <property type="entry name" value="P-loop containing nucleotide triphosphate hydrolases"/>
    <property type="match status" value="1"/>
</dbReference>
<keyword evidence="4 8" id="KW-0067">ATP-binding</keyword>
<feature type="domain" description="ABC transporter" evidence="7">
    <location>
        <begin position="2"/>
        <end position="211"/>
    </location>
</feature>
<organism evidence="8 9">
    <name type="scientific">Lacibacterium aquatile</name>
    <dbReference type="NCBI Taxonomy" id="1168082"/>
    <lineage>
        <taxon>Bacteria</taxon>
        <taxon>Pseudomonadati</taxon>
        <taxon>Pseudomonadota</taxon>
        <taxon>Alphaproteobacteria</taxon>
        <taxon>Rhodospirillales</taxon>
        <taxon>Rhodospirillaceae</taxon>
    </lineage>
</organism>
<dbReference type="InterPro" id="IPR003593">
    <property type="entry name" value="AAA+_ATPase"/>
</dbReference>
<evidence type="ECO:0000256" key="1">
    <source>
        <dbReference type="ARBA" id="ARBA00022448"/>
    </source>
</evidence>
<name>A0ABW5DSL0_9PROT</name>
<keyword evidence="2" id="KW-0547">Nucleotide-binding</keyword>
<dbReference type="InterPro" id="IPR005895">
    <property type="entry name" value="ABC_transptr_haem_export_CcmA"/>
</dbReference>
<keyword evidence="6" id="KW-0472">Membrane</keyword>
<dbReference type="PROSITE" id="PS50893">
    <property type="entry name" value="ABC_TRANSPORTER_2"/>
    <property type="match status" value="1"/>
</dbReference>
<evidence type="ECO:0000313" key="9">
    <source>
        <dbReference type="Proteomes" id="UP001597295"/>
    </source>
</evidence>
<evidence type="ECO:0000256" key="3">
    <source>
        <dbReference type="ARBA" id="ARBA00022748"/>
    </source>
</evidence>
<sequence>MINAASFSGSGLAVVRGGRLLFRDLAFEIAPGQALLLTGPNGSGKSSLLRVLAGLTPPQLGQLSWNGAPIDDREDHAARLNWLGFSDGIKPTLTVREHLAFHRALGLPGIDVEAAGGRVGLGALLDKPGRILSSGQRRRLSLARLLVRAAPLWLLDEPTTALDDAGTALFAELAGEHLAQGGLLVAATHHDLGLADSLRLRPADFLPERAE</sequence>
<gene>
    <name evidence="8" type="primary">ccmA</name>
    <name evidence="8" type="ORF">ACFSM5_14265</name>
</gene>
<keyword evidence="9" id="KW-1185">Reference proteome</keyword>
<evidence type="ECO:0000256" key="4">
    <source>
        <dbReference type="ARBA" id="ARBA00022840"/>
    </source>
</evidence>
<dbReference type="InterPro" id="IPR027417">
    <property type="entry name" value="P-loop_NTPase"/>
</dbReference>
<dbReference type="RefSeq" id="WP_379877304.1">
    <property type="nucleotide sequence ID" value="NZ_JBHUIP010000012.1"/>
</dbReference>
<evidence type="ECO:0000256" key="2">
    <source>
        <dbReference type="ARBA" id="ARBA00022741"/>
    </source>
</evidence>
<evidence type="ECO:0000256" key="5">
    <source>
        <dbReference type="ARBA" id="ARBA00022967"/>
    </source>
</evidence>
<evidence type="ECO:0000259" key="7">
    <source>
        <dbReference type="PROSITE" id="PS50893"/>
    </source>
</evidence>
<keyword evidence="5" id="KW-1278">Translocase</keyword>
<dbReference type="Proteomes" id="UP001597295">
    <property type="component" value="Unassembled WGS sequence"/>
</dbReference>
<dbReference type="GO" id="GO:0005524">
    <property type="term" value="F:ATP binding"/>
    <property type="evidence" value="ECO:0007669"/>
    <property type="project" value="UniProtKB-KW"/>
</dbReference>
<dbReference type="SUPFAM" id="SSF52540">
    <property type="entry name" value="P-loop containing nucleoside triphosphate hydrolases"/>
    <property type="match status" value="1"/>
</dbReference>
<proteinExistence type="predicted"/>
<dbReference type="EMBL" id="JBHUIP010000012">
    <property type="protein sequence ID" value="MFD2264062.1"/>
    <property type="molecule type" value="Genomic_DNA"/>
</dbReference>
<comment type="caution">
    <text evidence="8">The sequence shown here is derived from an EMBL/GenBank/DDBJ whole genome shotgun (WGS) entry which is preliminary data.</text>
</comment>
<dbReference type="PANTHER" id="PTHR43499:SF1">
    <property type="entry name" value="ABC TRANSPORTER I FAMILY MEMBER 1"/>
    <property type="match status" value="1"/>
</dbReference>
<protein>
    <submittedName>
        <fullName evidence="8">Heme ABC exporter ATP-binding protein CcmA</fullName>
    </submittedName>
</protein>
<dbReference type="SMART" id="SM00382">
    <property type="entry name" value="AAA"/>
    <property type="match status" value="1"/>
</dbReference>
<dbReference type="NCBIfam" id="TIGR01189">
    <property type="entry name" value="ccmA"/>
    <property type="match status" value="1"/>
</dbReference>
<dbReference type="PANTHER" id="PTHR43499">
    <property type="entry name" value="ABC TRANSPORTER I FAMILY MEMBER 1"/>
    <property type="match status" value="1"/>
</dbReference>
<dbReference type="PROSITE" id="PS00211">
    <property type="entry name" value="ABC_TRANSPORTER_1"/>
    <property type="match status" value="1"/>
</dbReference>
<keyword evidence="1" id="KW-0813">Transport</keyword>